<keyword evidence="1" id="KW-1185">Reference proteome</keyword>
<accession>A0A6P5H2J9</accession>
<dbReference type="RefSeq" id="XP_020115166.1">
    <property type="nucleotide sequence ID" value="XM_020259577.1"/>
</dbReference>
<dbReference type="PANTHER" id="PTHR33070:SF120">
    <property type="entry name" value="EXPRESSED PROTEIN"/>
    <property type="match status" value="1"/>
</dbReference>
<name>A0A6P5H2J9_ANACO</name>
<dbReference type="PANTHER" id="PTHR33070">
    <property type="entry name" value="OS06G0725500 PROTEIN"/>
    <property type="match status" value="1"/>
</dbReference>
<protein>
    <submittedName>
        <fullName evidence="2">Uncharacterized protein LOC109728995</fullName>
    </submittedName>
</protein>
<evidence type="ECO:0000313" key="1">
    <source>
        <dbReference type="Proteomes" id="UP000515123"/>
    </source>
</evidence>
<reference evidence="1" key="1">
    <citation type="journal article" date="2015" name="Nat. Genet.">
        <title>The pineapple genome and the evolution of CAM photosynthesis.</title>
        <authorList>
            <person name="Ming R."/>
            <person name="VanBuren R."/>
            <person name="Wai C.M."/>
            <person name="Tang H."/>
            <person name="Schatz M.C."/>
            <person name="Bowers J.E."/>
            <person name="Lyons E."/>
            <person name="Wang M.L."/>
            <person name="Chen J."/>
            <person name="Biggers E."/>
            <person name="Zhang J."/>
            <person name="Huang L."/>
            <person name="Zhang L."/>
            <person name="Miao W."/>
            <person name="Zhang J."/>
            <person name="Ye Z."/>
            <person name="Miao C."/>
            <person name="Lin Z."/>
            <person name="Wang H."/>
            <person name="Zhou H."/>
            <person name="Yim W.C."/>
            <person name="Priest H.D."/>
            <person name="Zheng C."/>
            <person name="Woodhouse M."/>
            <person name="Edger P.P."/>
            <person name="Guyot R."/>
            <person name="Guo H.B."/>
            <person name="Guo H."/>
            <person name="Zheng G."/>
            <person name="Singh R."/>
            <person name="Sharma A."/>
            <person name="Min X."/>
            <person name="Zheng Y."/>
            <person name="Lee H."/>
            <person name="Gurtowski J."/>
            <person name="Sedlazeck F.J."/>
            <person name="Harkess A."/>
            <person name="McKain M.R."/>
            <person name="Liao Z."/>
            <person name="Fang J."/>
            <person name="Liu J."/>
            <person name="Zhang X."/>
            <person name="Zhang Q."/>
            <person name="Hu W."/>
            <person name="Qin Y."/>
            <person name="Wang K."/>
            <person name="Chen L.Y."/>
            <person name="Shirley N."/>
            <person name="Lin Y.R."/>
            <person name="Liu L.Y."/>
            <person name="Hernandez A.G."/>
            <person name="Wright C.L."/>
            <person name="Bulone V."/>
            <person name="Tuskan G.A."/>
            <person name="Heath K."/>
            <person name="Zee F."/>
            <person name="Moore P.H."/>
            <person name="Sunkar R."/>
            <person name="Leebens-Mack J.H."/>
            <person name="Mockler T."/>
            <person name="Bennetzen J.L."/>
            <person name="Freeling M."/>
            <person name="Sankoff D."/>
            <person name="Paterson A.H."/>
            <person name="Zhu X."/>
            <person name="Yang X."/>
            <person name="Smith J.A."/>
            <person name="Cushman J.C."/>
            <person name="Paull R.E."/>
            <person name="Yu Q."/>
        </authorList>
    </citation>
    <scope>NUCLEOTIDE SEQUENCE [LARGE SCALE GENOMIC DNA]</scope>
    <source>
        <strain evidence="1">cv. F153</strain>
    </source>
</reference>
<dbReference type="OrthoDB" id="1701699at2759"/>
<dbReference type="Pfam" id="PF03087">
    <property type="entry name" value="BPS1"/>
    <property type="match status" value="1"/>
</dbReference>
<dbReference type="GO" id="GO:0048367">
    <property type="term" value="P:shoot system development"/>
    <property type="evidence" value="ECO:0007669"/>
    <property type="project" value="InterPro"/>
</dbReference>
<dbReference type="GeneID" id="109728995"/>
<reference evidence="2" key="2">
    <citation type="submission" date="2025-08" db="UniProtKB">
        <authorList>
            <consortium name="RefSeq"/>
        </authorList>
    </citation>
    <scope>IDENTIFICATION</scope>
    <source>
        <tissue evidence="2">Leaf</tissue>
    </source>
</reference>
<organism evidence="1 2">
    <name type="scientific">Ananas comosus</name>
    <name type="common">Pineapple</name>
    <name type="synonym">Ananas ananas</name>
    <dbReference type="NCBI Taxonomy" id="4615"/>
    <lineage>
        <taxon>Eukaryota</taxon>
        <taxon>Viridiplantae</taxon>
        <taxon>Streptophyta</taxon>
        <taxon>Embryophyta</taxon>
        <taxon>Tracheophyta</taxon>
        <taxon>Spermatophyta</taxon>
        <taxon>Magnoliopsida</taxon>
        <taxon>Liliopsida</taxon>
        <taxon>Poales</taxon>
        <taxon>Bromeliaceae</taxon>
        <taxon>Bromelioideae</taxon>
        <taxon>Ananas</taxon>
    </lineage>
</organism>
<evidence type="ECO:0000313" key="2">
    <source>
        <dbReference type="RefSeq" id="XP_020115166.1"/>
    </source>
</evidence>
<gene>
    <name evidence="2" type="primary">LOC109728995</name>
</gene>
<sequence length="291" mass="32882">MINLITSRTSSFPFLQFTAKGEPCNLGAKMACHLRSISMPTTPHSVVLRVEDELQKLRASAASLSLTAHIRLYESVEELLLLPSNQKGLSHSLQKKWVERELEESVALLDICSTARENLAALKVHIQELHLALRRGKDAAIESKVQAYVRSAKKANKDMKKQRGAICRIKEDQDQSKTIRLLVEAREVTISFLQRALSLLSKQMVEPKNSKWSIISKTFHKRRVSCEEEQKDDALFFGSCSIKNLDDNGTLKARKQLHTLEAFIEGLENGLECLFRQLIQNRVSLLNICSS</sequence>
<dbReference type="GO" id="GO:0048364">
    <property type="term" value="P:root development"/>
    <property type="evidence" value="ECO:0007669"/>
    <property type="project" value="InterPro"/>
</dbReference>
<dbReference type="InterPro" id="IPR004320">
    <property type="entry name" value="BPS1_pln"/>
</dbReference>
<proteinExistence type="predicted"/>
<dbReference type="Proteomes" id="UP000515123">
    <property type="component" value="Linkage group 25"/>
</dbReference>
<dbReference type="AlphaFoldDB" id="A0A6P5H2J9"/>